<feature type="modified residue" description="N6-(pyridoxal phosphate)lysine" evidence="14">
    <location>
        <position position="102"/>
    </location>
</feature>
<dbReference type="Gene3D" id="1.20.58.930">
    <property type="match status" value="1"/>
</dbReference>
<keyword evidence="9 14" id="KW-0663">Pyridoxal phosphate</keyword>
<dbReference type="Gene3D" id="3.20.20.10">
    <property type="entry name" value="Alanine racemase"/>
    <property type="match status" value="1"/>
</dbReference>
<reference evidence="18" key="1">
    <citation type="journal article" date="2024" name="Syst. Appl. Microbiol.">
        <title>First single-strain enrichments of Electrothrix cable bacteria, description of E. aestuarii sp. nov. and E. rattekaaiensis sp. nov., and proposal of a cable bacteria taxonomy following the rules of the SeqCode.</title>
        <authorList>
            <person name="Plum-Jensen L.E."/>
            <person name="Schramm A."/>
            <person name="Marshall I.P.G."/>
        </authorList>
    </citation>
    <scope>NUCLEOTIDE SEQUENCE</scope>
    <source>
        <strain evidence="18">Rat1</strain>
    </source>
</reference>
<evidence type="ECO:0000256" key="10">
    <source>
        <dbReference type="ARBA" id="ARBA00023066"/>
    </source>
</evidence>
<comment type="function">
    <text evidence="3">Catalyzes the biosynthesis of agmatine from arginine.</text>
</comment>
<dbReference type="Pfam" id="PF17810">
    <property type="entry name" value="Arg_decarb_HB"/>
    <property type="match status" value="1"/>
</dbReference>
<protein>
    <recommendedName>
        <fullName evidence="5 13">Arginine decarboxylase</fullName>
        <ecNumber evidence="5 13">4.1.1.19</ecNumber>
    </recommendedName>
</protein>
<evidence type="ECO:0000256" key="15">
    <source>
        <dbReference type="PIRSR" id="PIRSR600183-50"/>
    </source>
</evidence>
<feature type="domain" description="Orn/DAP/Arg decarboxylase 2 N-terminal" evidence="16">
    <location>
        <begin position="90"/>
        <end position="341"/>
    </location>
</feature>
<accession>A0AAU8LUU6</accession>
<keyword evidence="8" id="KW-0460">Magnesium</keyword>
<feature type="domain" description="Arginine decarboxylase helical bundle" evidence="17">
    <location>
        <begin position="368"/>
        <end position="451"/>
    </location>
</feature>
<dbReference type="GO" id="GO:0008792">
    <property type="term" value="F:arginine decarboxylase activity"/>
    <property type="evidence" value="ECO:0007669"/>
    <property type="project" value="UniProtKB-UniRule"/>
</dbReference>
<dbReference type="CDD" id="cd06830">
    <property type="entry name" value="PLPDE_III_ADC"/>
    <property type="match status" value="1"/>
</dbReference>
<gene>
    <name evidence="18" type="primary">speA</name>
    <name evidence="18" type="ORF">Q3M24_22415</name>
</gene>
<dbReference type="EC" id="4.1.1.19" evidence="5 13"/>
<dbReference type="AlphaFoldDB" id="A0AAU8LUU6"/>
<keyword evidence="7" id="KW-0210">Decarboxylase</keyword>
<dbReference type="PIRSF" id="PIRSF001336">
    <property type="entry name" value="Arg_decrbxlase"/>
    <property type="match status" value="1"/>
</dbReference>
<dbReference type="GO" id="GO:0046872">
    <property type="term" value="F:metal ion binding"/>
    <property type="evidence" value="ECO:0007669"/>
    <property type="project" value="UniProtKB-KW"/>
</dbReference>
<dbReference type="InterPro" id="IPR009006">
    <property type="entry name" value="Ala_racemase/Decarboxylase_C"/>
</dbReference>
<reference evidence="18" key="2">
    <citation type="submission" date="2024-06" db="EMBL/GenBank/DDBJ databases">
        <authorList>
            <person name="Plum-Jensen L.E."/>
            <person name="Schramm A."/>
            <person name="Marshall I.P.G."/>
        </authorList>
    </citation>
    <scope>NUCLEOTIDE SEQUENCE</scope>
    <source>
        <strain evidence="18">Rat1</strain>
    </source>
</reference>
<evidence type="ECO:0000256" key="1">
    <source>
        <dbReference type="ARBA" id="ARBA00001933"/>
    </source>
</evidence>
<evidence type="ECO:0000256" key="9">
    <source>
        <dbReference type="ARBA" id="ARBA00022898"/>
    </source>
</evidence>
<evidence type="ECO:0000259" key="17">
    <source>
        <dbReference type="Pfam" id="PF17810"/>
    </source>
</evidence>
<evidence type="ECO:0000313" key="18">
    <source>
        <dbReference type="EMBL" id="XCN72994.1"/>
    </source>
</evidence>
<comment type="cofactor">
    <cofactor evidence="1 14">
        <name>pyridoxal 5'-phosphate</name>
        <dbReference type="ChEBI" id="CHEBI:597326"/>
    </cofactor>
</comment>
<evidence type="ECO:0000256" key="3">
    <source>
        <dbReference type="ARBA" id="ARBA00002257"/>
    </source>
</evidence>
<dbReference type="InterPro" id="IPR029066">
    <property type="entry name" value="PLP-binding_barrel"/>
</dbReference>
<keyword evidence="6" id="KW-0479">Metal-binding</keyword>
<comment type="cofactor">
    <cofactor evidence="2">
        <name>Mg(2+)</name>
        <dbReference type="ChEBI" id="CHEBI:18420"/>
    </cofactor>
</comment>
<dbReference type="NCBIfam" id="TIGR01273">
    <property type="entry name" value="speA"/>
    <property type="match status" value="1"/>
</dbReference>
<proteinExistence type="inferred from homology"/>
<dbReference type="InterPro" id="IPR002985">
    <property type="entry name" value="Arg_decrbxlase"/>
</dbReference>
<evidence type="ECO:0000256" key="6">
    <source>
        <dbReference type="ARBA" id="ARBA00022723"/>
    </source>
</evidence>
<dbReference type="Pfam" id="PF02784">
    <property type="entry name" value="Orn_Arg_deC_N"/>
    <property type="match status" value="1"/>
</dbReference>
<keyword evidence="10" id="KW-0745">Spermidine biosynthesis</keyword>
<dbReference type="InterPro" id="IPR022657">
    <property type="entry name" value="De-COase2_CS"/>
</dbReference>
<dbReference type="GO" id="GO:0033388">
    <property type="term" value="P:putrescine biosynthetic process from arginine"/>
    <property type="evidence" value="ECO:0007669"/>
    <property type="project" value="TreeGrafter"/>
</dbReference>
<dbReference type="EMBL" id="CP159373">
    <property type="protein sequence ID" value="XCN72994.1"/>
    <property type="molecule type" value="Genomic_DNA"/>
</dbReference>
<evidence type="ECO:0000256" key="13">
    <source>
        <dbReference type="NCBIfam" id="TIGR01273"/>
    </source>
</evidence>
<comment type="similarity">
    <text evidence="4">Belongs to the Orn/Lys/Arg decarboxylase class-II family. SpeA subfamily.</text>
</comment>
<sequence>MRRKKKWCTTDSAQLYNIAQWGEGLFGINQAGELTVSPRLDKGTISLYAIAQDLTQQGISLPILLRFPEILEQRVKKLNYAFAQAIKKEEYTGTYTTIYPIKVNQQHIVVNTLASTNLIGLEAGSKAEMMAILTLPVSNNTTIVCNGYKDREYIRLALVAQKLGLCSYIVIEKATEVKIITEEAAALNIVPQLGIRIRLASVGQGKWQDSGGEKAKFGLNAAQILDAIKLLRKEGLINSLKLMHFHVGSQIPNIHDIQKILTEAARFYAELHALNVPINVIDAGGGLGVDYEGSLSSRPFSRNYTTEEYADNIIYTFKEICKAHQLPHPDILTETGRAIAAYHSMLLTDIVNTELSTYFSPIRSKSRDDDPDIIKDLQFQLGNISPHSALEAYHNATYWLHEAHVMFSYGIITLEQRAHAEQLIHNTYLKVSNILKKKEYSIAHYEALDDLKDKLVDRYFVNFSLFSSAPDAWAIQQLFPIMPLHRLHEYPDRHVTLHDLTCDSDGHFDKYVHSHGFESHLPLHTSVNDEPYLIGIFLIGAYQESLSNLHNLFGTAHSVNVYTTEKGGYTISDISKGDSVTNMIKYFQYNTDQIQPSPLQKRLSNLQEDSEQRDKYIQVIEAALKNYTYFMRKNHDV</sequence>
<dbReference type="InterPro" id="IPR040634">
    <property type="entry name" value="Arg_decarb_HB"/>
</dbReference>
<evidence type="ECO:0000256" key="12">
    <source>
        <dbReference type="ARBA" id="ARBA00023239"/>
    </source>
</evidence>
<dbReference type="GO" id="GO:0006527">
    <property type="term" value="P:L-arginine catabolic process"/>
    <property type="evidence" value="ECO:0007669"/>
    <property type="project" value="InterPro"/>
</dbReference>
<evidence type="ECO:0000256" key="5">
    <source>
        <dbReference type="ARBA" id="ARBA00012426"/>
    </source>
</evidence>
<dbReference type="KEGG" id="eaj:Q3M24_22415"/>
<evidence type="ECO:0000256" key="11">
    <source>
        <dbReference type="ARBA" id="ARBA00023115"/>
    </source>
</evidence>
<evidence type="ECO:0000256" key="2">
    <source>
        <dbReference type="ARBA" id="ARBA00001946"/>
    </source>
</evidence>
<dbReference type="PANTHER" id="PTHR43295">
    <property type="entry name" value="ARGININE DECARBOXYLASE"/>
    <property type="match status" value="1"/>
</dbReference>
<dbReference type="PRINTS" id="PR01179">
    <property type="entry name" value="ODADCRBXLASE"/>
</dbReference>
<evidence type="ECO:0000259" key="16">
    <source>
        <dbReference type="Pfam" id="PF02784"/>
    </source>
</evidence>
<dbReference type="PROSITE" id="PS00879">
    <property type="entry name" value="ODR_DC_2_2"/>
    <property type="match status" value="1"/>
</dbReference>
<dbReference type="SUPFAM" id="SSF51419">
    <property type="entry name" value="PLP-binding barrel"/>
    <property type="match status" value="1"/>
</dbReference>
<dbReference type="InterPro" id="IPR022644">
    <property type="entry name" value="De-COase2_N"/>
</dbReference>
<evidence type="ECO:0000256" key="7">
    <source>
        <dbReference type="ARBA" id="ARBA00022793"/>
    </source>
</evidence>
<dbReference type="InterPro" id="IPR000183">
    <property type="entry name" value="Orn/DAP/Arg_de-COase"/>
</dbReference>
<evidence type="ECO:0000256" key="8">
    <source>
        <dbReference type="ARBA" id="ARBA00022842"/>
    </source>
</evidence>
<dbReference type="PRINTS" id="PR01180">
    <property type="entry name" value="ARGDCRBXLASE"/>
</dbReference>
<name>A0AAU8LUU6_9BACT</name>
<keyword evidence="12 18" id="KW-0456">Lyase</keyword>
<organism evidence="18">
    <name type="scientific">Candidatus Electrothrix aestuarii</name>
    <dbReference type="NCBI Taxonomy" id="3062594"/>
    <lineage>
        <taxon>Bacteria</taxon>
        <taxon>Pseudomonadati</taxon>
        <taxon>Thermodesulfobacteriota</taxon>
        <taxon>Desulfobulbia</taxon>
        <taxon>Desulfobulbales</taxon>
        <taxon>Desulfobulbaceae</taxon>
        <taxon>Candidatus Electrothrix</taxon>
    </lineage>
</organism>
<evidence type="ECO:0000256" key="4">
    <source>
        <dbReference type="ARBA" id="ARBA00008357"/>
    </source>
</evidence>
<evidence type="ECO:0000256" key="14">
    <source>
        <dbReference type="PIRSR" id="PIRSR001336-50"/>
    </source>
</evidence>
<dbReference type="PANTHER" id="PTHR43295:SF9">
    <property type="entry name" value="BIOSYNTHETIC ARGININE DECARBOXYLASE"/>
    <property type="match status" value="1"/>
</dbReference>
<keyword evidence="11" id="KW-0620">Polyamine biosynthesis</keyword>
<dbReference type="Gene3D" id="2.40.37.10">
    <property type="entry name" value="Lyase, Ornithine Decarboxylase, Chain A, domain 1"/>
    <property type="match status" value="1"/>
</dbReference>
<dbReference type="SUPFAM" id="SSF50621">
    <property type="entry name" value="Alanine racemase C-terminal domain-like"/>
    <property type="match status" value="1"/>
</dbReference>
<dbReference type="GO" id="GO:0008295">
    <property type="term" value="P:spermidine biosynthetic process"/>
    <property type="evidence" value="ECO:0007669"/>
    <property type="project" value="UniProtKB-UniRule"/>
</dbReference>
<feature type="active site" description="Proton donor" evidence="15">
    <location>
        <position position="502"/>
    </location>
</feature>
<dbReference type="NCBIfam" id="NF003763">
    <property type="entry name" value="PRK05354.1"/>
    <property type="match status" value="1"/>
</dbReference>